<dbReference type="SUPFAM" id="SSF75304">
    <property type="entry name" value="Amidase signature (AS) enzymes"/>
    <property type="match status" value="1"/>
</dbReference>
<dbReference type="Pfam" id="PF01425">
    <property type="entry name" value="Amidase"/>
    <property type="match status" value="1"/>
</dbReference>
<feature type="domain" description="Amidase" evidence="3">
    <location>
        <begin position="61"/>
        <end position="549"/>
    </location>
</feature>
<organism evidence="4 5">
    <name type="scientific">Trichosporon asahii var. asahii (strain ATCC 90039 / CBS 2479 / JCM 2466 / KCTC 7840 / NBRC 103889/ NCYC 2677 / UAMH 7654)</name>
    <name type="common">Yeast</name>
    <dbReference type="NCBI Taxonomy" id="1186058"/>
    <lineage>
        <taxon>Eukaryota</taxon>
        <taxon>Fungi</taxon>
        <taxon>Dikarya</taxon>
        <taxon>Basidiomycota</taxon>
        <taxon>Agaricomycotina</taxon>
        <taxon>Tremellomycetes</taxon>
        <taxon>Trichosporonales</taxon>
        <taxon>Trichosporonaceae</taxon>
        <taxon>Trichosporon</taxon>
    </lineage>
</organism>
<dbReference type="EMBL" id="ALBS01000206">
    <property type="protein sequence ID" value="EJT48312.1"/>
    <property type="molecule type" value="Genomic_DNA"/>
</dbReference>
<feature type="binding site" evidence="2">
    <location>
        <position position="160"/>
    </location>
    <ligand>
        <name>substrate</name>
    </ligand>
</feature>
<dbReference type="GeneID" id="25986108"/>
<evidence type="ECO:0000256" key="2">
    <source>
        <dbReference type="PIRSR" id="PIRSR001221-2"/>
    </source>
</evidence>
<dbReference type="InterPro" id="IPR052096">
    <property type="entry name" value="Endocannabinoid_amidase"/>
</dbReference>
<dbReference type="GO" id="GO:0017064">
    <property type="term" value="F:fatty acid amide hydrolase activity"/>
    <property type="evidence" value="ECO:0007669"/>
    <property type="project" value="TreeGrafter"/>
</dbReference>
<dbReference type="AlphaFoldDB" id="J6EZL2"/>
<dbReference type="RefSeq" id="XP_014179331.1">
    <property type="nucleotide sequence ID" value="XM_014323856.1"/>
</dbReference>
<proteinExistence type="predicted"/>
<dbReference type="InterPro" id="IPR023631">
    <property type="entry name" value="Amidase_dom"/>
</dbReference>
<dbReference type="GO" id="GO:0009062">
    <property type="term" value="P:fatty acid catabolic process"/>
    <property type="evidence" value="ECO:0007669"/>
    <property type="project" value="TreeGrafter"/>
</dbReference>
<dbReference type="PANTHER" id="PTHR45847">
    <property type="entry name" value="FATTY ACID AMIDE HYDROLASE"/>
    <property type="match status" value="1"/>
</dbReference>
<comment type="caution">
    <text evidence="4">The sequence shown here is derived from an EMBL/GenBank/DDBJ whole genome shotgun (WGS) entry which is preliminary data.</text>
</comment>
<evidence type="ECO:0000313" key="4">
    <source>
        <dbReference type="EMBL" id="EJT48312.1"/>
    </source>
</evidence>
<dbReference type="PANTHER" id="PTHR45847:SF6">
    <property type="entry name" value="FATTY ACID AMIDE HYDROLASE"/>
    <property type="match status" value="1"/>
</dbReference>
<evidence type="ECO:0000256" key="1">
    <source>
        <dbReference type="PIRSR" id="PIRSR001221-1"/>
    </source>
</evidence>
<accession>J6EZL2</accession>
<dbReference type="OrthoDB" id="6428749at2759"/>
<protein>
    <recommendedName>
        <fullName evidence="3">Amidase domain-containing protein</fullName>
    </recommendedName>
</protein>
<dbReference type="KEGG" id="tasa:A1Q1_02595"/>
<feature type="binding site" evidence="2">
    <location>
        <begin position="207"/>
        <end position="210"/>
    </location>
    <ligand>
        <name>substrate</name>
    </ligand>
</feature>
<dbReference type="VEuPathDB" id="FungiDB:A1Q1_02595"/>
<name>J6EZL2_TRIAS</name>
<feature type="binding site" evidence="2">
    <location>
        <position position="186"/>
    </location>
    <ligand>
        <name>substrate</name>
    </ligand>
</feature>
<dbReference type="Gene3D" id="3.90.1300.10">
    <property type="entry name" value="Amidase signature (AS) domain"/>
    <property type="match status" value="1"/>
</dbReference>
<reference evidence="4 5" key="1">
    <citation type="journal article" date="2012" name="Eukaryot. Cell">
        <title>Draft genome sequence of CBS 2479, the standard type strain of Trichosporon asahii.</title>
        <authorList>
            <person name="Yang R.Y."/>
            <person name="Li H.T."/>
            <person name="Zhu H."/>
            <person name="Zhou G.P."/>
            <person name="Wang M."/>
            <person name="Wang L."/>
        </authorList>
    </citation>
    <scope>NUCLEOTIDE SEQUENCE [LARGE SCALE GENOMIC DNA]</scope>
    <source>
        <strain evidence="5">ATCC 90039 / CBS 2479 / JCM 2466 / KCTC 7840 / NCYC 2677 / UAMH 7654</strain>
    </source>
</reference>
<evidence type="ECO:0000259" key="3">
    <source>
        <dbReference type="Pfam" id="PF01425"/>
    </source>
</evidence>
<dbReference type="InterPro" id="IPR036928">
    <property type="entry name" value="AS_sf"/>
</dbReference>
<gene>
    <name evidence="4" type="ORF">A1Q1_02595</name>
</gene>
<feature type="active site" description="Charge relay system" evidence="1">
    <location>
        <position position="113"/>
    </location>
</feature>
<feature type="active site" description="Acyl-ester intermediate" evidence="1">
    <location>
        <position position="210"/>
    </location>
</feature>
<feature type="active site" description="Charge relay system" evidence="1">
    <location>
        <position position="186"/>
    </location>
</feature>
<dbReference type="Proteomes" id="UP000002748">
    <property type="component" value="Unassembled WGS sequence"/>
</dbReference>
<sequence>MTLTTQEASRRKLADLNALVSDAEALLGPAPAGDKAILSAKTADIVANIKARKEGWSSEAVTAAFIRAACAAHRKTNCLTEALEAARAVDKELATGVDASKLGPFYGLPSSFKGLSLSLRPRSDVSVAGKGAWLANPQLVKLFRAGGGIPFCKTGVPQTLLAFECSNPVFGTTTNPYDSSRTCGGSSGGEAALVTLRGTPVGWGSDIGGSLRIPALYSGCCGLKPTVGRWALLGNRPVVRGQESILPTTGPMASNVDDLIYASKAMMDLTTRALEDGKMAAEGLLPIPWREKTLPKRMKVGYYRETGVVRTSPALLRALDITIAKLRAEGHEVVEWDPPALWKVFEVFAALTSADGYRQLLANIGPDPKEPSLALVTAGSSVPRWLLSLATSLVKNVLGDETFAHVMATSHAKSASELFEWVAQRNKLNKEFKTKAWEQQGFDFVLGPPQAVPALEHGRTKMLSPLCIGTCVWNVLDTTAGVIPVTRVRKDLDAVPEGWLEIGEGEARSSILEKRVYGGSDPAYDAGKMEGLPVGVQIVGRQWDEEGVLAAMKLVEGLVDYQ</sequence>
<evidence type="ECO:0000313" key="5">
    <source>
        <dbReference type="Proteomes" id="UP000002748"/>
    </source>
</evidence>
<dbReference type="HOGENOM" id="CLU_009600_9_2_1"/>
<dbReference type="GO" id="GO:0004040">
    <property type="term" value="F:amidase activity"/>
    <property type="evidence" value="ECO:0007669"/>
    <property type="project" value="TreeGrafter"/>
</dbReference>
<dbReference type="PIRSF" id="PIRSF001221">
    <property type="entry name" value="Amidase_fungi"/>
    <property type="match status" value="1"/>
</dbReference>